<dbReference type="GO" id="GO:0046872">
    <property type="term" value="F:metal ion binding"/>
    <property type="evidence" value="ECO:0007669"/>
    <property type="project" value="UniProtKB-KW"/>
</dbReference>
<dbReference type="GO" id="GO:0004035">
    <property type="term" value="F:alkaline phosphatase activity"/>
    <property type="evidence" value="ECO:0007669"/>
    <property type="project" value="UniProtKB-EC"/>
</dbReference>
<keyword evidence="7" id="KW-1185">Reference proteome</keyword>
<evidence type="ECO:0000256" key="1">
    <source>
        <dbReference type="ARBA" id="ARBA00012647"/>
    </source>
</evidence>
<feature type="binding site" evidence="3">
    <location>
        <position position="326"/>
    </location>
    <ligand>
        <name>Mg(2+)</name>
        <dbReference type="ChEBI" id="CHEBI:18420"/>
    </ligand>
</feature>
<comment type="cofactor">
    <cofactor evidence="3">
        <name>Zn(2+)</name>
        <dbReference type="ChEBI" id="CHEBI:29105"/>
    </cofactor>
    <text evidence="3">Binds 2 Zn(2+) ions.</text>
</comment>
<proteinExistence type="inferred from homology"/>
<feature type="binding site" evidence="3">
    <location>
        <position position="95"/>
    </location>
    <ligand>
        <name>Zn(2+)</name>
        <dbReference type="ChEBI" id="CHEBI:29105"/>
        <label>2</label>
    </ligand>
</feature>
<feature type="binding site" evidence="3">
    <location>
        <position position="447"/>
    </location>
    <ligand>
        <name>Zn(2+)</name>
        <dbReference type="ChEBI" id="CHEBI:29105"/>
        <label>2</label>
    </ligand>
</feature>
<evidence type="ECO:0000313" key="6">
    <source>
        <dbReference type="EMBL" id="SPP78864.1"/>
    </source>
</evidence>
<feature type="binding site" evidence="3">
    <location>
        <position position="95"/>
    </location>
    <ligand>
        <name>Mg(2+)</name>
        <dbReference type="ChEBI" id="CHEBI:18420"/>
    </ligand>
</feature>
<dbReference type="EMBL" id="OUUW01000003">
    <property type="protein sequence ID" value="SPP78864.1"/>
    <property type="molecule type" value="Genomic_DNA"/>
</dbReference>
<gene>
    <name evidence="6" type="ORF">DGUA_6G011605</name>
</gene>
<dbReference type="STRING" id="7266.A0A3B0J9C4"/>
<keyword evidence="3" id="KW-0479">Metal-binding</keyword>
<feature type="binding site" evidence="3">
    <location>
        <position position="198"/>
    </location>
    <ligand>
        <name>Mg(2+)</name>
        <dbReference type="ChEBI" id="CHEBI:18420"/>
    </ligand>
</feature>
<comment type="similarity">
    <text evidence="4">Belongs to the alkaline phosphatase family.</text>
</comment>
<accession>A0A3B0J9C4</accession>
<dbReference type="SMART" id="SM00098">
    <property type="entry name" value="alkPPc"/>
    <property type="match status" value="1"/>
</dbReference>
<dbReference type="PANTHER" id="PTHR11596">
    <property type="entry name" value="ALKALINE PHOSPHATASE"/>
    <property type="match status" value="1"/>
</dbReference>
<protein>
    <recommendedName>
        <fullName evidence="1">alkaline phosphatase</fullName>
        <ecNumber evidence="1">3.1.3.1</ecNumber>
    </recommendedName>
</protein>
<dbReference type="Proteomes" id="UP000268350">
    <property type="component" value="Unassembled WGS sequence"/>
</dbReference>
<dbReference type="InterPro" id="IPR001952">
    <property type="entry name" value="Alkaline_phosphatase"/>
</dbReference>
<dbReference type="InterPro" id="IPR017850">
    <property type="entry name" value="Alkaline_phosphatase_core_sf"/>
</dbReference>
<dbReference type="PANTHER" id="PTHR11596:SF91">
    <property type="entry name" value="ALKALINE PHOSPHATASE-RELATED"/>
    <property type="match status" value="1"/>
</dbReference>
<evidence type="ECO:0000256" key="3">
    <source>
        <dbReference type="PIRSR" id="PIRSR601952-2"/>
    </source>
</evidence>
<evidence type="ECO:0000256" key="2">
    <source>
        <dbReference type="PIRSR" id="PIRSR601952-1"/>
    </source>
</evidence>
<dbReference type="OrthoDB" id="5818554at2759"/>
<sequence length="493" mass="53730">MPPKKSGQMRLPLLPLSLLVFLSLPVALCANVPPLSMQGREQTAQKPMGEPADEELTVRYWLRQGRAQVAARLERTQDTVTNGRRAKNIIMMLGDGMSITTLTAARILKGQRQGHSGEESQLAVENFPYSGLCKTYCTNEQAPDSACTATAYLCGVKTSKGTVGQSASGETVESLSMWAHRAGKATGLVTTTRVTDASPAAAYAHVAKRREELEVARQLVEEQPGRHFKVILGGGLGKFNFERSDGRDLVQQWKSANPEGCYARSISELRDCVSCNGSILGLFSDSHMGFHLAHQAHKEQPSLSEMTAVAIERLSEHPDGYFLFIEGGRIDHGHHETRAGYALDETLEFDAAIEMALRLTDPKETLIVVTSDHSHTLTMSGYAKRGTPILGLDQLQKDLNGVQYSTLNYAIGKWQSHGKDGRRENPGKTLTQTSLTPSYIPGFKGVHSGEDVAVFAIGPQSHLFGGIMEQNLLPHLMGYAADLDSLRNVDTSI</sequence>
<name>A0A3B0J9C4_DROGU</name>
<feature type="signal peptide" evidence="5">
    <location>
        <begin position="1"/>
        <end position="29"/>
    </location>
</feature>
<organism evidence="6 7">
    <name type="scientific">Drosophila guanche</name>
    <name type="common">Fruit fly</name>
    <dbReference type="NCBI Taxonomy" id="7266"/>
    <lineage>
        <taxon>Eukaryota</taxon>
        <taxon>Metazoa</taxon>
        <taxon>Ecdysozoa</taxon>
        <taxon>Arthropoda</taxon>
        <taxon>Hexapoda</taxon>
        <taxon>Insecta</taxon>
        <taxon>Pterygota</taxon>
        <taxon>Neoptera</taxon>
        <taxon>Endopterygota</taxon>
        <taxon>Diptera</taxon>
        <taxon>Brachycera</taxon>
        <taxon>Muscomorpha</taxon>
        <taxon>Ephydroidea</taxon>
        <taxon>Drosophilidae</taxon>
        <taxon>Drosophila</taxon>
        <taxon>Sophophora</taxon>
    </lineage>
</organism>
<feature type="binding site" evidence="3">
    <location>
        <position position="373"/>
    </location>
    <ligand>
        <name>Zn(2+)</name>
        <dbReference type="ChEBI" id="CHEBI:29105"/>
        <label>2</label>
    </ligand>
</feature>
<evidence type="ECO:0000313" key="7">
    <source>
        <dbReference type="Proteomes" id="UP000268350"/>
    </source>
</evidence>
<evidence type="ECO:0000256" key="4">
    <source>
        <dbReference type="RuleBase" id="RU003946"/>
    </source>
</evidence>
<dbReference type="AlphaFoldDB" id="A0A3B0J9C4"/>
<dbReference type="EC" id="3.1.3.1" evidence="1"/>
<reference evidence="7" key="1">
    <citation type="submission" date="2018-01" db="EMBL/GenBank/DDBJ databases">
        <authorList>
            <person name="Alioto T."/>
            <person name="Alioto T."/>
        </authorList>
    </citation>
    <scope>NUCLEOTIDE SEQUENCE [LARGE SCALE GENOMIC DNA]</scope>
</reference>
<feature type="active site" description="Phosphoserine intermediate" evidence="2">
    <location>
        <position position="145"/>
    </location>
</feature>
<keyword evidence="5" id="KW-0732">Signal</keyword>
<keyword evidence="3" id="KW-0460">Magnesium</keyword>
<feature type="binding site" evidence="3">
    <location>
        <position position="196"/>
    </location>
    <ligand>
        <name>Mg(2+)</name>
        <dbReference type="ChEBI" id="CHEBI:18420"/>
    </ligand>
</feature>
<feature type="binding site" evidence="3">
    <location>
        <position position="372"/>
    </location>
    <ligand>
        <name>Zn(2+)</name>
        <dbReference type="ChEBI" id="CHEBI:29105"/>
        <label>2</label>
    </ligand>
</feature>
<feature type="binding site" evidence="3">
    <location>
        <position position="331"/>
    </location>
    <ligand>
        <name>Zn(2+)</name>
        <dbReference type="ChEBI" id="CHEBI:29105"/>
        <label>2</label>
    </ligand>
</feature>
<feature type="chain" id="PRO_5017946967" description="alkaline phosphatase" evidence="5">
    <location>
        <begin position="30"/>
        <end position="493"/>
    </location>
</feature>
<dbReference type="SUPFAM" id="SSF53649">
    <property type="entry name" value="Alkaline phosphatase-like"/>
    <property type="match status" value="1"/>
</dbReference>
<comment type="cofactor">
    <cofactor evidence="3">
        <name>Mg(2+)</name>
        <dbReference type="ChEBI" id="CHEBI:18420"/>
    </cofactor>
    <text evidence="3">Binds 1 Mg(2+) ion.</text>
</comment>
<evidence type="ECO:0000256" key="5">
    <source>
        <dbReference type="SAM" id="SignalP"/>
    </source>
</evidence>
<dbReference type="CDD" id="cd16012">
    <property type="entry name" value="ALP"/>
    <property type="match status" value="1"/>
</dbReference>
<dbReference type="Pfam" id="PF00245">
    <property type="entry name" value="Alk_phosphatase"/>
    <property type="match status" value="1"/>
</dbReference>
<keyword evidence="3" id="KW-0862">Zinc</keyword>
<feature type="binding site" evidence="3">
    <location>
        <position position="335"/>
    </location>
    <ligand>
        <name>Zn(2+)</name>
        <dbReference type="ChEBI" id="CHEBI:29105"/>
        <label>2</label>
    </ligand>
</feature>
<dbReference type="OMA" id="YAIGKWQ"/>
<dbReference type="Gene3D" id="3.40.720.10">
    <property type="entry name" value="Alkaline Phosphatase, subunit A"/>
    <property type="match status" value="1"/>
</dbReference>
<dbReference type="PRINTS" id="PR00113">
    <property type="entry name" value="ALKPHPHTASE"/>
</dbReference>